<dbReference type="HOGENOM" id="CLU_061914_0_0_7"/>
<keyword evidence="4" id="KW-0808">Transferase</keyword>
<protein>
    <submittedName>
        <fullName evidence="4">Methyltransferase type 11</fullName>
    </submittedName>
</protein>
<feature type="domain" description="Methyltransferase type 11" evidence="3">
    <location>
        <begin position="52"/>
        <end position="154"/>
    </location>
</feature>
<dbReference type="PANTHER" id="PTHR43591">
    <property type="entry name" value="METHYLTRANSFERASE"/>
    <property type="match status" value="1"/>
</dbReference>
<dbReference type="InterPro" id="IPR029063">
    <property type="entry name" value="SAM-dependent_MTases_sf"/>
</dbReference>
<dbReference type="Proteomes" id="UP000002191">
    <property type="component" value="Chromosome"/>
</dbReference>
<proteinExistence type="predicted"/>
<evidence type="ECO:0000313" key="5">
    <source>
        <dbReference type="Proteomes" id="UP000002191"/>
    </source>
</evidence>
<dbReference type="PANTHER" id="PTHR43591:SF24">
    <property type="entry name" value="2-METHOXY-6-POLYPRENYL-1,4-BENZOQUINOL METHYLASE, MITOCHONDRIAL"/>
    <property type="match status" value="1"/>
</dbReference>
<dbReference type="GO" id="GO:0032259">
    <property type="term" value="P:methylation"/>
    <property type="evidence" value="ECO:0007669"/>
    <property type="project" value="UniProtKB-KW"/>
</dbReference>
<keyword evidence="2" id="KW-1133">Transmembrane helix</keyword>
<dbReference type="KEGG" id="das:Daes_0698"/>
<dbReference type="eggNOG" id="COG2226">
    <property type="taxonomic scope" value="Bacteria"/>
</dbReference>
<dbReference type="InterPro" id="IPR013216">
    <property type="entry name" value="Methyltransf_11"/>
</dbReference>
<name>E6VZK1_PSEA9</name>
<keyword evidence="5" id="KW-1185">Reference proteome</keyword>
<organism evidence="4 5">
    <name type="scientific">Pseudodesulfovibrio aespoeensis (strain ATCC 700646 / DSM 10631 / Aspo-2)</name>
    <name type="common">Desulfovibrio aespoeensis</name>
    <dbReference type="NCBI Taxonomy" id="643562"/>
    <lineage>
        <taxon>Bacteria</taxon>
        <taxon>Pseudomonadati</taxon>
        <taxon>Thermodesulfobacteriota</taxon>
        <taxon>Desulfovibrionia</taxon>
        <taxon>Desulfovibrionales</taxon>
        <taxon>Desulfovibrionaceae</taxon>
    </lineage>
</organism>
<dbReference type="Gene3D" id="3.40.50.150">
    <property type="entry name" value="Vaccinia Virus protein VP39"/>
    <property type="match status" value="1"/>
</dbReference>
<keyword evidence="2" id="KW-0812">Transmembrane</keyword>
<reference evidence="5" key="1">
    <citation type="submission" date="2010-12" db="EMBL/GenBank/DDBJ databases">
        <title>Complete sequence of Desulfovibrio aespoeensis Aspo-2.</title>
        <authorList>
            <consortium name="US DOE Joint Genome Institute"/>
            <person name="Lucas S."/>
            <person name="Copeland A."/>
            <person name="Lapidus A."/>
            <person name="Cheng J.-F."/>
            <person name="Goodwin L."/>
            <person name="Pitluck S."/>
            <person name="Chertkov O."/>
            <person name="Misra M."/>
            <person name="Detter J.C."/>
            <person name="Han C."/>
            <person name="Tapia R."/>
            <person name="Land M."/>
            <person name="Hauser L."/>
            <person name="Kyrpides N."/>
            <person name="Ivanova N."/>
            <person name="Ovchinnikova G."/>
            <person name="Pedersen K."/>
            <person name="Jagevall S."/>
            <person name="Hazen T."/>
            <person name="Woyke T."/>
        </authorList>
    </citation>
    <scope>NUCLEOTIDE SEQUENCE [LARGE SCALE GENOMIC DNA]</scope>
    <source>
        <strain evidence="5">ATCC 700646 / DSM 10631 / Aspo-2</strain>
    </source>
</reference>
<sequence length="272" mass="30359">MVQDKLSQTRDFWDANPCDGQSETRRRMQFRYRKEPWLPPLLDEIAEHENVLEIGCGQGTDAIYCCQRMNESASYTGIDISPISVQNAQSAVTTMSSTLRVLPTLVQGNAENLSFDDSSFDCVVSTGVLHHTPSLENSLSEVRRVLRPDGLAVISLYRLFSPKLLGAYALRLPVRFGVRLFAAHDSVRRMLDKIGTDHLLGTMLHECLEVPILNSYTRKELNDAFSAFAAVSIVPVGFGFALFGAAKYIDFNMPWLGAMWVVTARNHADIVK</sequence>
<feature type="transmembrane region" description="Helical" evidence="2">
    <location>
        <begin position="224"/>
        <end position="246"/>
    </location>
</feature>
<reference evidence="4 5" key="2">
    <citation type="journal article" date="2014" name="Genome Announc.">
        <title>Complete Genome Sequence of the Subsurface, Mesophilic Sulfate-Reducing Bacterium Desulfovibrio aespoeensis Aspo-2.</title>
        <authorList>
            <person name="Pedersen K."/>
            <person name="Bengtsson A."/>
            <person name="Edlund J."/>
            <person name="Rabe L."/>
            <person name="Hazen T."/>
            <person name="Chakraborty R."/>
            <person name="Goodwin L."/>
            <person name="Shapiro N."/>
        </authorList>
    </citation>
    <scope>NUCLEOTIDE SEQUENCE [LARGE SCALE GENOMIC DNA]</scope>
    <source>
        <strain evidence="5">ATCC 700646 / DSM 10631 / Aspo-2</strain>
    </source>
</reference>
<dbReference type="AlphaFoldDB" id="E6VZK1"/>
<keyword evidence="2" id="KW-0472">Membrane</keyword>
<dbReference type="CDD" id="cd02440">
    <property type="entry name" value="AdoMet_MTases"/>
    <property type="match status" value="1"/>
</dbReference>
<evidence type="ECO:0000256" key="2">
    <source>
        <dbReference type="SAM" id="Phobius"/>
    </source>
</evidence>
<keyword evidence="4" id="KW-0489">Methyltransferase</keyword>
<evidence type="ECO:0000259" key="3">
    <source>
        <dbReference type="Pfam" id="PF08241"/>
    </source>
</evidence>
<dbReference type="EMBL" id="CP002431">
    <property type="protein sequence ID" value="ADU61715.1"/>
    <property type="molecule type" value="Genomic_DNA"/>
</dbReference>
<evidence type="ECO:0000313" key="4">
    <source>
        <dbReference type="EMBL" id="ADU61715.1"/>
    </source>
</evidence>
<dbReference type="SUPFAM" id="SSF53335">
    <property type="entry name" value="S-adenosyl-L-methionine-dependent methyltransferases"/>
    <property type="match status" value="1"/>
</dbReference>
<dbReference type="STRING" id="643562.Daes_0698"/>
<dbReference type="GO" id="GO:0008757">
    <property type="term" value="F:S-adenosylmethionine-dependent methyltransferase activity"/>
    <property type="evidence" value="ECO:0007669"/>
    <property type="project" value="InterPro"/>
</dbReference>
<accession>E6VZK1</accession>
<dbReference type="Pfam" id="PF08241">
    <property type="entry name" value="Methyltransf_11"/>
    <property type="match status" value="1"/>
</dbReference>
<gene>
    <name evidence="4" type="ordered locus">Daes_0698</name>
</gene>
<evidence type="ECO:0000256" key="1">
    <source>
        <dbReference type="SAM" id="MobiDB-lite"/>
    </source>
</evidence>
<feature type="region of interest" description="Disordered" evidence="1">
    <location>
        <begin position="1"/>
        <end position="20"/>
    </location>
</feature>